<organism evidence="2">
    <name type="scientific">gut metagenome</name>
    <dbReference type="NCBI Taxonomy" id="749906"/>
    <lineage>
        <taxon>unclassified sequences</taxon>
        <taxon>metagenomes</taxon>
        <taxon>organismal metagenomes</taxon>
    </lineage>
</organism>
<proteinExistence type="predicted"/>
<feature type="transmembrane region" description="Helical" evidence="1">
    <location>
        <begin position="29"/>
        <end position="51"/>
    </location>
</feature>
<keyword evidence="1" id="KW-1133">Transmembrane helix</keyword>
<accession>J9H3X2</accession>
<keyword evidence="1" id="KW-0472">Membrane</keyword>
<comment type="caution">
    <text evidence="2">The sequence shown here is derived from an EMBL/GenBank/DDBJ whole genome shotgun (WGS) entry which is preliminary data.</text>
</comment>
<sequence>MHDHVLAGKRESDEGGLRDSYQKNRLEKYSLIVMKKFFLLIVLACLPFCLFSQTTEKKYYLYNILVVKYNITYANYYIQLDNGETVGNVKDKDGNKITFRTPAAMLTYFLNNGWEIYSKETDVWGDYKDEKGSITPATYIIIRKECSKEEVEEANQRGIKHKHH</sequence>
<dbReference type="EMBL" id="AMCI01000630">
    <property type="protein sequence ID" value="EJX08410.1"/>
    <property type="molecule type" value="Genomic_DNA"/>
</dbReference>
<gene>
    <name evidence="2" type="ORF">EVA_03482</name>
</gene>
<dbReference type="AlphaFoldDB" id="J9H3X2"/>
<evidence type="ECO:0000256" key="1">
    <source>
        <dbReference type="SAM" id="Phobius"/>
    </source>
</evidence>
<evidence type="ECO:0000313" key="2">
    <source>
        <dbReference type="EMBL" id="EJX08410.1"/>
    </source>
</evidence>
<reference evidence="2" key="1">
    <citation type="journal article" date="2012" name="PLoS ONE">
        <title>Gene sets for utilization of primary and secondary nutrition supplies in the distal gut of endangered iberian lynx.</title>
        <authorList>
            <person name="Alcaide M."/>
            <person name="Messina E."/>
            <person name="Richter M."/>
            <person name="Bargiela R."/>
            <person name="Peplies J."/>
            <person name="Huws S.A."/>
            <person name="Newbold C.J."/>
            <person name="Golyshin P.N."/>
            <person name="Simon M.A."/>
            <person name="Lopez G."/>
            <person name="Yakimov M.M."/>
            <person name="Ferrer M."/>
        </authorList>
    </citation>
    <scope>NUCLEOTIDE SEQUENCE</scope>
</reference>
<name>J9H3X2_9ZZZZ</name>
<protein>
    <submittedName>
        <fullName evidence="2">Uncharacterized protein</fullName>
    </submittedName>
</protein>
<keyword evidence="1" id="KW-0812">Transmembrane</keyword>